<evidence type="ECO:0000259" key="2">
    <source>
        <dbReference type="Pfam" id="PF24729"/>
    </source>
</evidence>
<evidence type="ECO:0000256" key="1">
    <source>
        <dbReference type="ARBA" id="ARBA00022741"/>
    </source>
</evidence>
<dbReference type="AlphaFoldDB" id="A0A3L8Q0K5"/>
<name>A0A3L8Q0K5_9GAMM</name>
<accession>A0A3L8Q0K5</accession>
<dbReference type="Proteomes" id="UP000281474">
    <property type="component" value="Unassembled WGS sequence"/>
</dbReference>
<dbReference type="InterPro" id="IPR056098">
    <property type="entry name" value="Acb2/Tad1_hairpin"/>
</dbReference>
<reference evidence="3 4" key="1">
    <citation type="submission" date="2018-09" db="EMBL/GenBank/DDBJ databases">
        <title>Phylogeny of the Shewanellaceae, and recommendation for two new genera, Pseudoshewanella and Parashewanella.</title>
        <authorList>
            <person name="Wang G."/>
        </authorList>
    </citation>
    <scope>NUCLEOTIDE SEQUENCE [LARGE SCALE GENOMIC DNA]</scope>
    <source>
        <strain evidence="3 4">C51</strain>
    </source>
</reference>
<proteinExistence type="predicted"/>
<dbReference type="OrthoDB" id="7360772at2"/>
<keyword evidence="4" id="KW-1185">Reference proteome</keyword>
<gene>
    <name evidence="3" type="ORF">D5018_03720</name>
</gene>
<evidence type="ECO:0000313" key="3">
    <source>
        <dbReference type="EMBL" id="RLV60960.1"/>
    </source>
</evidence>
<organism evidence="3 4">
    <name type="scientific">Parashewanella curva</name>
    <dbReference type="NCBI Taxonomy" id="2338552"/>
    <lineage>
        <taxon>Bacteria</taxon>
        <taxon>Pseudomonadati</taxon>
        <taxon>Pseudomonadota</taxon>
        <taxon>Gammaproteobacteria</taxon>
        <taxon>Alteromonadales</taxon>
        <taxon>Shewanellaceae</taxon>
        <taxon>Parashewanella</taxon>
    </lineage>
</organism>
<evidence type="ECO:0000313" key="4">
    <source>
        <dbReference type="Proteomes" id="UP000281474"/>
    </source>
</evidence>
<dbReference type="GO" id="GO:0000166">
    <property type="term" value="F:nucleotide binding"/>
    <property type="evidence" value="ECO:0007669"/>
    <property type="project" value="UniProtKB-KW"/>
</dbReference>
<dbReference type="RefSeq" id="WP_121837645.1">
    <property type="nucleotide sequence ID" value="NZ_ML014758.1"/>
</dbReference>
<feature type="domain" description="Acb2/Tad1 hairpin" evidence="2">
    <location>
        <begin position="7"/>
        <end position="88"/>
    </location>
</feature>
<dbReference type="EMBL" id="QZEI01000009">
    <property type="protein sequence ID" value="RLV60960.1"/>
    <property type="molecule type" value="Genomic_DNA"/>
</dbReference>
<protein>
    <recommendedName>
        <fullName evidence="2">Acb2/Tad1 hairpin domain-containing protein</fullName>
    </recommendedName>
</protein>
<comment type="caution">
    <text evidence="3">The sequence shown here is derived from an EMBL/GenBank/DDBJ whole genome shotgun (WGS) entry which is preliminary data.</text>
</comment>
<sequence length="93" mass="10737">MKDQHKHIKGYRDLSEDEINLMNRIKEHQEETRKIVEILKSMRTEQQKTPSSEDVALSAEQLSESQRCLALAKTNLQQGGMWLVRAVALPDSF</sequence>
<dbReference type="Pfam" id="PF24729">
    <property type="entry name" value="Acb2_Tad1_hairpin"/>
    <property type="match status" value="1"/>
</dbReference>
<keyword evidence="1" id="KW-0547">Nucleotide-binding</keyword>